<evidence type="ECO:0000313" key="2">
    <source>
        <dbReference type="EMBL" id="TNN74606.1"/>
    </source>
</evidence>
<name>A0A4Z2I9A3_9TELE</name>
<proteinExistence type="predicted"/>
<keyword evidence="3" id="KW-1185">Reference proteome</keyword>
<dbReference type="Proteomes" id="UP000314294">
    <property type="component" value="Unassembled WGS sequence"/>
</dbReference>
<dbReference type="AlphaFoldDB" id="A0A4Z2I9A3"/>
<evidence type="ECO:0000313" key="3">
    <source>
        <dbReference type="Proteomes" id="UP000314294"/>
    </source>
</evidence>
<comment type="caution">
    <text evidence="2">The sequence shown here is derived from an EMBL/GenBank/DDBJ whole genome shotgun (WGS) entry which is preliminary data.</text>
</comment>
<protein>
    <submittedName>
        <fullName evidence="2">Uncharacterized protein</fullName>
    </submittedName>
</protein>
<reference evidence="2 3" key="1">
    <citation type="submission" date="2019-03" db="EMBL/GenBank/DDBJ databases">
        <title>First draft genome of Liparis tanakae, snailfish: a comprehensive survey of snailfish specific genes.</title>
        <authorList>
            <person name="Kim W."/>
            <person name="Song I."/>
            <person name="Jeong J.-H."/>
            <person name="Kim D."/>
            <person name="Kim S."/>
            <person name="Ryu S."/>
            <person name="Song J.Y."/>
            <person name="Lee S.K."/>
        </authorList>
    </citation>
    <scope>NUCLEOTIDE SEQUENCE [LARGE SCALE GENOMIC DNA]</scope>
    <source>
        <tissue evidence="2">Muscle</tissue>
    </source>
</reference>
<gene>
    <name evidence="2" type="ORF">EYF80_015153</name>
</gene>
<feature type="compositionally biased region" description="Basic and acidic residues" evidence="1">
    <location>
        <begin position="107"/>
        <end position="121"/>
    </location>
</feature>
<feature type="region of interest" description="Disordered" evidence="1">
    <location>
        <begin position="107"/>
        <end position="127"/>
    </location>
</feature>
<sequence length="127" mass="14077">MAAAEGFGFHPSAATELRAIPHADALYRRLPFIPASAIYNRRPPSARLPAMAPCSWQRRALAPPPPSLAGPPLIYCSLRLAEKQKPGMHEFVNFPQQVDEETERWGERINREAFDGSRRTDGTAGKP</sequence>
<evidence type="ECO:0000256" key="1">
    <source>
        <dbReference type="SAM" id="MobiDB-lite"/>
    </source>
</evidence>
<dbReference type="EMBL" id="SRLO01000112">
    <property type="protein sequence ID" value="TNN74606.1"/>
    <property type="molecule type" value="Genomic_DNA"/>
</dbReference>
<organism evidence="2 3">
    <name type="scientific">Liparis tanakae</name>
    <name type="common">Tanaka's snailfish</name>
    <dbReference type="NCBI Taxonomy" id="230148"/>
    <lineage>
        <taxon>Eukaryota</taxon>
        <taxon>Metazoa</taxon>
        <taxon>Chordata</taxon>
        <taxon>Craniata</taxon>
        <taxon>Vertebrata</taxon>
        <taxon>Euteleostomi</taxon>
        <taxon>Actinopterygii</taxon>
        <taxon>Neopterygii</taxon>
        <taxon>Teleostei</taxon>
        <taxon>Neoteleostei</taxon>
        <taxon>Acanthomorphata</taxon>
        <taxon>Eupercaria</taxon>
        <taxon>Perciformes</taxon>
        <taxon>Cottioidei</taxon>
        <taxon>Cottales</taxon>
        <taxon>Liparidae</taxon>
        <taxon>Liparis</taxon>
    </lineage>
</organism>
<accession>A0A4Z2I9A3</accession>